<dbReference type="GO" id="GO:0007154">
    <property type="term" value="P:cell communication"/>
    <property type="evidence" value="ECO:0007669"/>
    <property type="project" value="InterPro"/>
</dbReference>
<dbReference type="PRINTS" id="PR00313">
    <property type="entry name" value="CABNDNGRPT"/>
</dbReference>
<dbReference type="PANTHER" id="PTHR38340">
    <property type="entry name" value="S-LAYER PROTEIN"/>
    <property type="match status" value="1"/>
</dbReference>
<keyword evidence="3" id="KW-0732">Signal</keyword>
<dbReference type="Gene3D" id="2.150.10.10">
    <property type="entry name" value="Serralysin-like metalloprotease, C-terminal"/>
    <property type="match status" value="5"/>
</dbReference>
<sequence>MPTNTSPTFRSITGGGVTLPGNGGFNSFGTNVFVLGDGRILVTGTRDNGGNLSSAGGPNQDARDFLLARFLADGSVDTSFGNQGSVTTAFGLTAQYRSAALQADGKILIVGGAWKSPGNNFQFAIARYNADGSLDTTFDGDGKVTTIVTTRSDVLYSVVALPTGKVLVAGFSTTTANGSGSFRDFTLARYNADGSLDATFNGDGNSDGLIVTPVSSNSFDAARSIIVLSSGKILAAGVVADATGTLFNPALVRYNADGSLDTGFGTGGKVVLSTNPGDSSAQDNWSQVQEDSNGKLLLMGQVASGLQNGSTRIELVRLNADGTPDTSFNGDGNADGRIMTPVGDVLDVVYRVMNLPDGKILVSGLSFYNATSNYGILIRYNHDGSLDTTFGGDGIVYSPWPVPADASFQDIAVQGDGKIVVTGFRGALISGSYDIAVLRYNTNGTLDTSFGSMAQENIVGYNIGAPAGVLAPDASVFDAELAGLNSGQGDYGGASLTLVRHGGVNSADHFGASGALSMTATSASAGTLALHGTPIGTYASTGSGWKITLAAGTTQARLDEMLPLLTYSNSNPAVTGTLQIDMIFSDGNSGSQGTGGAGVTTSSAFVVTAPAVVIHIDGELAQEGLPTQVRVFLSGPSSGVVTVHWSTSDVTATAGSDYTAQANQVLTFQPGETEKFITITPTADGVAEGPEFLLINLFGATGATVADGEEQAPVLIAQSGVPPVATPSITVANVAAFEGHGDTSFFLMLDAPSTQTVSVHYATATGTAGAADFGAVSGTAVFAPGETFKVIDVHYVEDGIAESTESFSMQLSSPLHATIATPIATGTILDNDPGGASGGLINGTNGADVLIGTEAPDTINGGDGNDVLFSNDGADVMNGGDGDDVYVGVQQGAVINEAASQGNDTVIQGAIASYTLPANVENLVMLKDALNGTGNGLDNRITGDALSNTILGLAGNDTLTGGGGNDTLDGGQGNDVAVFPGAFSLYSIAVDNATGDLFVTGPAGVTRLHAVELLQFDDRSFSVQQGTVAPEFLGGGEADDLIRGRDGNDTVEGGGGDDALYGDEGTDSLLGDSGDDLLDGGTGADSMTGGTGDDTYIVDSAGDVVTESESAALTRPKDPTTLNPGGGIDTVVASINYTLGSFIENLVLAQGASPLAGTGNALANQLTGNDGNNTLSGGLGDDRIEGGGGIDTAVFAYPQNQYSRVSGDGYILLSAHDEGRDTLTGVERVEYADSHFAIDLDGNAMLALRLVATLFSGNAFVAHLDTVGKYLAMFDAGLSMQDVAQAAVRSQEFADLAGSHTNEAFVNQVFANLFFTLPPPDLKAQLVGWLDTGVFTQASLAALAADLPQALDAAGYNNMTTFGVEYVPQNVPVHVGGAGHDSLSGSAGDDFLYGEAGNDTLVGAGGGDLLVGGEGADMAVFNGLRSSFDITRTLQGFTVVPHGASPDGDQVNTLISVERERFTDVTLAFDLDGNAGTAAKVVGAMFGAGALANQQLVGQYLSLLDNGASYEDAIGAAAASERFAQLAGSHSNEDFVDQVFFNLVGFLPPPDLKAQYISILETPGYSQAYLGMLAADTFYNLDNVNLTGLAATGLAYSA</sequence>
<dbReference type="Proteomes" id="UP000487350">
    <property type="component" value="Unassembled WGS sequence"/>
</dbReference>
<keyword evidence="2" id="KW-0964">Secreted</keyword>
<dbReference type="Pfam" id="PF17164">
    <property type="entry name" value="DUF5122"/>
    <property type="match status" value="7"/>
</dbReference>
<dbReference type="Pfam" id="PF00353">
    <property type="entry name" value="HemolysinCabind"/>
    <property type="match status" value="6"/>
</dbReference>
<evidence type="ECO:0000313" key="9">
    <source>
        <dbReference type="Proteomes" id="UP000487350"/>
    </source>
</evidence>
<accession>A0A844AX87</accession>
<dbReference type="EMBL" id="WJBU01000020">
    <property type="protein sequence ID" value="MRD49150.1"/>
    <property type="molecule type" value="Genomic_DNA"/>
</dbReference>
<dbReference type="SUPFAM" id="SSF141072">
    <property type="entry name" value="CalX-like"/>
    <property type="match status" value="2"/>
</dbReference>
<dbReference type="InterPro" id="IPR018511">
    <property type="entry name" value="Hemolysin-typ_Ca-bd_CS"/>
</dbReference>
<evidence type="ECO:0000256" key="3">
    <source>
        <dbReference type="ARBA" id="ARBA00022729"/>
    </source>
</evidence>
<dbReference type="InterPro" id="IPR013431">
    <property type="entry name" value="Delta_60_rpt"/>
</dbReference>
<feature type="domain" description="Calx-beta" evidence="7">
    <location>
        <begin position="601"/>
        <end position="698"/>
    </location>
</feature>
<dbReference type="InterPro" id="IPR050557">
    <property type="entry name" value="RTX_toxin/Mannuronan_C5-epim"/>
</dbReference>
<proteinExistence type="predicted"/>
<dbReference type="Pfam" id="PF03160">
    <property type="entry name" value="Calx-beta"/>
    <property type="match status" value="2"/>
</dbReference>
<dbReference type="InterPro" id="IPR038081">
    <property type="entry name" value="CalX-like_sf"/>
</dbReference>
<protein>
    <recommendedName>
        <fullName evidence="7">Calx-beta domain-containing protein</fullName>
    </recommendedName>
</protein>
<dbReference type="OrthoDB" id="8607307at2"/>
<evidence type="ECO:0000256" key="4">
    <source>
        <dbReference type="ARBA" id="ARBA00022737"/>
    </source>
</evidence>
<evidence type="ECO:0000259" key="7">
    <source>
        <dbReference type="SMART" id="SM00237"/>
    </source>
</evidence>
<gene>
    <name evidence="8" type="ORF">GHT07_17885</name>
</gene>
<dbReference type="PANTHER" id="PTHR38340:SF1">
    <property type="entry name" value="S-LAYER PROTEIN"/>
    <property type="match status" value="1"/>
</dbReference>
<evidence type="ECO:0000256" key="1">
    <source>
        <dbReference type="ARBA" id="ARBA00004613"/>
    </source>
</evidence>
<dbReference type="GO" id="GO:0005576">
    <property type="term" value="C:extracellular region"/>
    <property type="evidence" value="ECO:0007669"/>
    <property type="project" value="UniProtKB-SubCell"/>
</dbReference>
<dbReference type="InterPro" id="IPR011049">
    <property type="entry name" value="Serralysin-like_metalloprot_C"/>
</dbReference>
<evidence type="ECO:0000256" key="6">
    <source>
        <dbReference type="SAM" id="MobiDB-lite"/>
    </source>
</evidence>
<dbReference type="PROSITE" id="PS00330">
    <property type="entry name" value="HEMOLYSIN_CALCIUM"/>
    <property type="match status" value="3"/>
</dbReference>
<comment type="subcellular location">
    <subcellularLocation>
        <location evidence="1">Secreted</location>
    </subcellularLocation>
</comment>
<dbReference type="GO" id="GO:0016020">
    <property type="term" value="C:membrane"/>
    <property type="evidence" value="ECO:0007669"/>
    <property type="project" value="InterPro"/>
</dbReference>
<dbReference type="SMART" id="SM00237">
    <property type="entry name" value="Calx_beta"/>
    <property type="match status" value="2"/>
</dbReference>
<dbReference type="InterPro" id="IPR001343">
    <property type="entry name" value="Hemolysn_Ca-bd"/>
</dbReference>
<evidence type="ECO:0000313" key="8">
    <source>
        <dbReference type="EMBL" id="MRD49150.1"/>
    </source>
</evidence>
<evidence type="ECO:0000256" key="5">
    <source>
        <dbReference type="ARBA" id="ARBA00022837"/>
    </source>
</evidence>
<keyword evidence="4" id="KW-0677">Repeat</keyword>
<dbReference type="InterPro" id="IPR003644">
    <property type="entry name" value="Calx_beta"/>
</dbReference>
<reference evidence="8 9" key="1">
    <citation type="submission" date="2019-11" db="EMBL/GenBank/DDBJ databases">
        <title>Caenimonas koreensis gen. nov., sp. nov., isolated from activated sludge.</title>
        <authorList>
            <person name="Seung H.R."/>
        </authorList>
    </citation>
    <scope>NUCLEOTIDE SEQUENCE [LARGE SCALE GENOMIC DNA]</scope>
    <source>
        <strain evidence="8 9">EMB320</strain>
    </source>
</reference>
<keyword evidence="9" id="KW-1185">Reference proteome</keyword>
<dbReference type="Gene3D" id="2.60.40.2030">
    <property type="match status" value="2"/>
</dbReference>
<dbReference type="RefSeq" id="WP_153586462.1">
    <property type="nucleotide sequence ID" value="NZ_WJBU01000020.1"/>
</dbReference>
<dbReference type="NCBIfam" id="TIGR02608">
    <property type="entry name" value="delta_60_rpt"/>
    <property type="match status" value="7"/>
</dbReference>
<feature type="domain" description="Calx-beta" evidence="7">
    <location>
        <begin position="715"/>
        <end position="812"/>
    </location>
</feature>
<organism evidence="8 9">
    <name type="scientific">Caenimonas koreensis DSM 17982</name>
    <dbReference type="NCBI Taxonomy" id="1121255"/>
    <lineage>
        <taxon>Bacteria</taxon>
        <taxon>Pseudomonadati</taxon>
        <taxon>Pseudomonadota</taxon>
        <taxon>Betaproteobacteria</taxon>
        <taxon>Burkholderiales</taxon>
        <taxon>Comamonadaceae</taxon>
        <taxon>Caenimonas</taxon>
    </lineage>
</organism>
<dbReference type="GO" id="GO:0005509">
    <property type="term" value="F:calcium ion binding"/>
    <property type="evidence" value="ECO:0007669"/>
    <property type="project" value="InterPro"/>
</dbReference>
<keyword evidence="5" id="KW-0106">Calcium</keyword>
<comment type="caution">
    <text evidence="8">The sequence shown here is derived from an EMBL/GenBank/DDBJ whole genome shotgun (WGS) entry which is preliminary data.</text>
</comment>
<evidence type="ECO:0000256" key="2">
    <source>
        <dbReference type="ARBA" id="ARBA00022525"/>
    </source>
</evidence>
<dbReference type="SUPFAM" id="SSF51120">
    <property type="entry name" value="beta-Roll"/>
    <property type="match status" value="5"/>
</dbReference>
<name>A0A844AX87_9BURK</name>
<feature type="region of interest" description="Disordered" evidence="6">
    <location>
        <begin position="1045"/>
        <end position="1094"/>
    </location>
</feature>
<dbReference type="Gene3D" id="2.80.10.50">
    <property type="match status" value="3"/>
</dbReference>